<evidence type="ECO:0000313" key="7">
    <source>
        <dbReference type="EMBL" id="TPW28823.1"/>
    </source>
</evidence>
<evidence type="ECO:0000256" key="3">
    <source>
        <dbReference type="ARBA" id="ARBA00022723"/>
    </source>
</evidence>
<feature type="domain" description="Histone deacetylase" evidence="6">
    <location>
        <begin position="29"/>
        <end position="337"/>
    </location>
</feature>
<evidence type="ECO:0000259" key="6">
    <source>
        <dbReference type="Pfam" id="PF00850"/>
    </source>
</evidence>
<evidence type="ECO:0000256" key="5">
    <source>
        <dbReference type="ARBA" id="ARBA00022833"/>
    </source>
</evidence>
<reference evidence="7 8" key="1">
    <citation type="submission" date="2019-06" db="EMBL/GenBank/DDBJ databases">
        <authorList>
            <person name="Li M."/>
        </authorList>
    </citation>
    <scope>NUCLEOTIDE SEQUENCE [LARGE SCALE GENOMIC DNA]</scope>
    <source>
        <strain evidence="7 8">BGMRC2036</strain>
    </source>
</reference>
<evidence type="ECO:0000313" key="8">
    <source>
        <dbReference type="Proteomes" id="UP000318801"/>
    </source>
</evidence>
<dbReference type="InterPro" id="IPR023696">
    <property type="entry name" value="Ureohydrolase_dom_sf"/>
</dbReference>
<gene>
    <name evidence="7" type="ORF">FJU08_15965</name>
</gene>
<dbReference type="OrthoDB" id="9808367at2"/>
<dbReference type="GO" id="GO:0046872">
    <property type="term" value="F:metal ion binding"/>
    <property type="evidence" value="ECO:0007669"/>
    <property type="project" value="UniProtKB-KW"/>
</dbReference>
<dbReference type="InterPro" id="IPR023801">
    <property type="entry name" value="His_deacetylse_dom"/>
</dbReference>
<dbReference type="Gene3D" id="3.40.800.20">
    <property type="entry name" value="Histone deacetylase domain"/>
    <property type="match status" value="1"/>
</dbReference>
<evidence type="ECO:0000256" key="4">
    <source>
        <dbReference type="ARBA" id="ARBA00022801"/>
    </source>
</evidence>
<name>A0A506U378_9HYPH</name>
<proteinExistence type="inferred from homology"/>
<comment type="caution">
    <text evidence="7">The sequence shown here is derived from an EMBL/GenBank/DDBJ whole genome shotgun (WGS) entry which is preliminary data.</text>
</comment>
<protein>
    <submittedName>
        <fullName evidence="7">Histone deacetylase family protein</fullName>
    </submittedName>
</protein>
<dbReference type="CDD" id="cd10001">
    <property type="entry name" value="HDAC_classII_APAH"/>
    <property type="match status" value="1"/>
</dbReference>
<dbReference type="InterPro" id="IPR037138">
    <property type="entry name" value="His_deacetylse_dom_sf"/>
</dbReference>
<keyword evidence="5" id="KW-0862">Zinc</keyword>
<dbReference type="PANTHER" id="PTHR10625">
    <property type="entry name" value="HISTONE DEACETYLASE HDAC1-RELATED"/>
    <property type="match status" value="1"/>
</dbReference>
<dbReference type="PRINTS" id="PR01270">
    <property type="entry name" value="HDASUPER"/>
</dbReference>
<keyword evidence="3" id="KW-0479">Metal-binding</keyword>
<dbReference type="InterPro" id="IPR000286">
    <property type="entry name" value="HDACs"/>
</dbReference>
<keyword evidence="8" id="KW-1185">Reference proteome</keyword>
<dbReference type="Pfam" id="PF00850">
    <property type="entry name" value="Hist_deacetyl"/>
    <property type="match status" value="1"/>
</dbReference>
<organism evidence="7 8">
    <name type="scientific">Martelella alba</name>
    <dbReference type="NCBI Taxonomy" id="2590451"/>
    <lineage>
        <taxon>Bacteria</taxon>
        <taxon>Pseudomonadati</taxon>
        <taxon>Pseudomonadota</taxon>
        <taxon>Alphaproteobacteria</taxon>
        <taxon>Hyphomicrobiales</taxon>
        <taxon>Aurantimonadaceae</taxon>
        <taxon>Martelella</taxon>
    </lineage>
</organism>
<dbReference type="Proteomes" id="UP000318801">
    <property type="component" value="Unassembled WGS sequence"/>
</dbReference>
<sequence>MRVFYSEDHKFRDAKTELHGGELAKPFEGPFRAEWILAAVREKGFTDVAAPERYDLSVPLKLHDAGYVEFLQKAWALWRDAGFTTEAIPISLQVRRSDHARPPKNIDGMLGYYANSCETSITEGTWRAVAAAKDCALSAADWLAASNRFAFSLSRPPGHHAGIDLFGGYCFLNNAAIAAQRLLDRGAEKVAILDVDFHHGNGTQDVTYARDDIFFVSLHGEPEDAFPYFWGFAEEKGTGAGLGFNANFPMPRGTGWPAYRETLALALKRIADYGADALVLSLGVDTFEKDPISFFRLATDDYLEMGAMIAGLGLPVAVVMEGGYGVAEIGYNVANVLIGMEQGS</sequence>
<dbReference type="GO" id="GO:0040029">
    <property type="term" value="P:epigenetic regulation of gene expression"/>
    <property type="evidence" value="ECO:0007669"/>
    <property type="project" value="TreeGrafter"/>
</dbReference>
<comment type="similarity">
    <text evidence="2">Belongs to the histone deacetylase family.</text>
</comment>
<dbReference type="RefSeq" id="WP_141150022.1">
    <property type="nucleotide sequence ID" value="NZ_VHLG01000011.1"/>
</dbReference>
<dbReference type="EMBL" id="VHLG01000011">
    <property type="protein sequence ID" value="TPW28823.1"/>
    <property type="molecule type" value="Genomic_DNA"/>
</dbReference>
<dbReference type="GO" id="GO:0004407">
    <property type="term" value="F:histone deacetylase activity"/>
    <property type="evidence" value="ECO:0007669"/>
    <property type="project" value="TreeGrafter"/>
</dbReference>
<dbReference type="SUPFAM" id="SSF52768">
    <property type="entry name" value="Arginase/deacetylase"/>
    <property type="match status" value="1"/>
</dbReference>
<keyword evidence="4" id="KW-0378">Hydrolase</keyword>
<dbReference type="AlphaFoldDB" id="A0A506U378"/>
<accession>A0A506U378</accession>
<evidence type="ECO:0000256" key="1">
    <source>
        <dbReference type="ARBA" id="ARBA00001947"/>
    </source>
</evidence>
<dbReference type="GO" id="GO:0016787">
    <property type="term" value="F:hydrolase activity"/>
    <property type="evidence" value="ECO:0007669"/>
    <property type="project" value="UniProtKB-KW"/>
</dbReference>
<comment type="cofactor">
    <cofactor evidence="1">
        <name>Zn(2+)</name>
        <dbReference type="ChEBI" id="CHEBI:29105"/>
    </cofactor>
</comment>
<evidence type="ECO:0000256" key="2">
    <source>
        <dbReference type="ARBA" id="ARBA00005947"/>
    </source>
</evidence>
<dbReference type="PANTHER" id="PTHR10625:SF17">
    <property type="entry name" value="HISTONE DEACETYLASE 8"/>
    <property type="match status" value="1"/>
</dbReference>